<gene>
    <name evidence="7" type="ORF">Q5P01_014343</name>
</gene>
<dbReference type="InterPro" id="IPR020904">
    <property type="entry name" value="Sc_DH/Rdtase_CS"/>
</dbReference>
<dbReference type="PRINTS" id="PR00080">
    <property type="entry name" value="SDRFAMILY"/>
</dbReference>
<dbReference type="CDD" id="cd05356">
    <property type="entry name" value="17beta-HSD1_like_SDR_c"/>
    <property type="match status" value="1"/>
</dbReference>
<dbReference type="EMBL" id="JAUPFM010000011">
    <property type="protein sequence ID" value="KAK2837131.1"/>
    <property type="molecule type" value="Genomic_DNA"/>
</dbReference>
<name>A0AA88MFY1_CHASR</name>
<dbReference type="PANTHER" id="PTHR43899">
    <property type="entry name" value="RH59310P"/>
    <property type="match status" value="1"/>
</dbReference>
<dbReference type="PROSITE" id="PS00061">
    <property type="entry name" value="ADH_SHORT"/>
    <property type="match status" value="1"/>
</dbReference>
<comment type="caution">
    <text evidence="7">The sequence shown here is derived from an EMBL/GenBank/DDBJ whole genome shotgun (WGS) entry which is preliminary data.</text>
</comment>
<dbReference type="FunFam" id="3.40.50.720:FF:000137">
    <property type="entry name" value="Hydroxysteroid (17-beta) dehydrogenase 3"/>
    <property type="match status" value="1"/>
</dbReference>
<evidence type="ECO:0000256" key="1">
    <source>
        <dbReference type="ARBA" id="ARBA00004240"/>
    </source>
</evidence>
<dbReference type="GO" id="GO:0047045">
    <property type="term" value="F:testosterone dehydrogenase (NADP+) activity"/>
    <property type="evidence" value="ECO:0007669"/>
    <property type="project" value="TreeGrafter"/>
</dbReference>
<evidence type="ECO:0000313" key="8">
    <source>
        <dbReference type="Proteomes" id="UP001187415"/>
    </source>
</evidence>
<keyword evidence="2" id="KW-0521">NADP</keyword>
<evidence type="ECO:0000256" key="6">
    <source>
        <dbReference type="SAM" id="Phobius"/>
    </source>
</evidence>
<comment type="similarity">
    <text evidence="5">Belongs to the short-chain dehydrogenases/reductases (SDR) family.</text>
</comment>
<dbReference type="PIRSF" id="PIRSF000126">
    <property type="entry name" value="11-beta-HSD1"/>
    <property type="match status" value="1"/>
</dbReference>
<keyword evidence="6" id="KW-0472">Membrane</keyword>
<evidence type="ECO:0000256" key="3">
    <source>
        <dbReference type="ARBA" id="ARBA00022955"/>
    </source>
</evidence>
<keyword evidence="3" id="KW-0443">Lipid metabolism</keyword>
<dbReference type="SUPFAM" id="SSF51735">
    <property type="entry name" value="NAD(P)-binding Rossmann-fold domains"/>
    <property type="match status" value="1"/>
</dbReference>
<reference evidence="7" key="1">
    <citation type="submission" date="2023-07" db="EMBL/GenBank/DDBJ databases">
        <title>Chromosome-level Genome Assembly of Striped Snakehead (Channa striata).</title>
        <authorList>
            <person name="Liu H."/>
        </authorList>
    </citation>
    <scope>NUCLEOTIDE SEQUENCE</scope>
    <source>
        <strain evidence="7">Gz</strain>
        <tissue evidence="7">Muscle</tissue>
    </source>
</reference>
<keyword evidence="3" id="KW-0444">Lipid biosynthesis</keyword>
<dbReference type="Gene3D" id="3.40.50.720">
    <property type="entry name" value="NAD(P)-binding Rossmann-like Domain"/>
    <property type="match status" value="1"/>
</dbReference>
<evidence type="ECO:0000256" key="5">
    <source>
        <dbReference type="RuleBase" id="RU000363"/>
    </source>
</evidence>
<dbReference type="InterPro" id="IPR036291">
    <property type="entry name" value="NAD(P)-bd_dom_sf"/>
</dbReference>
<evidence type="ECO:0000256" key="4">
    <source>
        <dbReference type="ARBA" id="ARBA00023002"/>
    </source>
</evidence>
<dbReference type="Proteomes" id="UP001187415">
    <property type="component" value="Unassembled WGS sequence"/>
</dbReference>
<evidence type="ECO:0000313" key="7">
    <source>
        <dbReference type="EMBL" id="KAK2837131.1"/>
    </source>
</evidence>
<sequence>MDLMELVFVSLGSAVVLYYGGKLLLFSRMLFPKLWFPLSKTFFTSMGEWAVVTGGSEGIGRAYAFALAEKGMNVVIISRTKATLDKVAKEIGDSTGQKVKVIVTDFTKENVFSEMEAQLKDLNIGVLVNNVGILPNVIPSTFLDSAELDQEITNVINCNVKTMAKMCKITLPGMVNRGKGVILNISSGVISIAFPLYTLYAASKVFVEIFSQGLQAEYKDKGIIIQSVAPFGVSTRMAAYQRTNIVTLSPQDFVKRSLQYLRAGDKTHGSVCHIVLGWLLQSAPLQVFYTESRLHHLQEIVKLKTALKVRGVDVKTSGSNNPHV</sequence>
<dbReference type="GO" id="GO:0006694">
    <property type="term" value="P:steroid biosynthetic process"/>
    <property type="evidence" value="ECO:0007669"/>
    <property type="project" value="UniProtKB-KW"/>
</dbReference>
<dbReference type="AlphaFoldDB" id="A0AA88MFY1"/>
<keyword evidence="8" id="KW-1185">Reference proteome</keyword>
<protein>
    <recommendedName>
        <fullName evidence="9">Testosterone 17-beta-dehydrogenase 3</fullName>
    </recommendedName>
</protein>
<dbReference type="PANTHER" id="PTHR43899:SF7">
    <property type="entry name" value="17-BETA-HYDROXYSTEROID DEHYDROGENASE TYPE 3"/>
    <property type="match status" value="1"/>
</dbReference>
<comment type="subcellular location">
    <subcellularLocation>
        <location evidence="1">Endoplasmic reticulum</location>
    </subcellularLocation>
</comment>
<proteinExistence type="inferred from homology"/>
<feature type="transmembrane region" description="Helical" evidence="6">
    <location>
        <begin position="6"/>
        <end position="25"/>
    </location>
</feature>
<accession>A0AA88MFY1</accession>
<feature type="transmembrane region" description="Helical" evidence="6">
    <location>
        <begin position="181"/>
        <end position="202"/>
    </location>
</feature>
<keyword evidence="3" id="KW-0752">Steroid biosynthesis</keyword>
<keyword evidence="6" id="KW-0812">Transmembrane</keyword>
<dbReference type="GO" id="GO:0005783">
    <property type="term" value="C:endoplasmic reticulum"/>
    <property type="evidence" value="ECO:0007669"/>
    <property type="project" value="UniProtKB-SubCell"/>
</dbReference>
<keyword evidence="6" id="KW-1133">Transmembrane helix</keyword>
<dbReference type="PRINTS" id="PR00081">
    <property type="entry name" value="GDHRDH"/>
</dbReference>
<dbReference type="InterPro" id="IPR002347">
    <property type="entry name" value="SDR_fam"/>
</dbReference>
<keyword evidence="4" id="KW-0560">Oxidoreductase</keyword>
<organism evidence="7 8">
    <name type="scientific">Channa striata</name>
    <name type="common">Snakehead murrel</name>
    <name type="synonym">Ophicephalus striatus</name>
    <dbReference type="NCBI Taxonomy" id="64152"/>
    <lineage>
        <taxon>Eukaryota</taxon>
        <taxon>Metazoa</taxon>
        <taxon>Chordata</taxon>
        <taxon>Craniata</taxon>
        <taxon>Vertebrata</taxon>
        <taxon>Euteleostomi</taxon>
        <taxon>Actinopterygii</taxon>
        <taxon>Neopterygii</taxon>
        <taxon>Teleostei</taxon>
        <taxon>Neoteleostei</taxon>
        <taxon>Acanthomorphata</taxon>
        <taxon>Anabantaria</taxon>
        <taxon>Anabantiformes</taxon>
        <taxon>Channoidei</taxon>
        <taxon>Channidae</taxon>
        <taxon>Channa</taxon>
    </lineage>
</organism>
<dbReference type="InterPro" id="IPR051019">
    <property type="entry name" value="VLCFA-Steroid_DH"/>
</dbReference>
<evidence type="ECO:0008006" key="9">
    <source>
        <dbReference type="Google" id="ProtNLM"/>
    </source>
</evidence>
<dbReference type="Pfam" id="PF00106">
    <property type="entry name" value="adh_short"/>
    <property type="match status" value="1"/>
</dbReference>
<evidence type="ECO:0000256" key="2">
    <source>
        <dbReference type="ARBA" id="ARBA00022857"/>
    </source>
</evidence>